<sequence length="293" mass="31730">MEKEEKVKLMCSYGGKIQARPHDNQLVYAGGDTKIVTVDRTVRFHDIVAKLNALFGLSSSQFCLKYQLPGEGLDALVSLIDGDDLVHMMFEYDSLHRISTKPARIRLFIFPLNRPANPQQKSGDAKPETPRIPEPETKTVAAQPEAPPIPDFLFGFDKEYDINSVPQNVSGMVSPVNSGSDPTKGAAYDYPRDGNMTSGGYICVPAPYQYVYRLPVPAGEYQYGGMHVAAPASVGHPHYNFVPVMPSVFEQKVPFGTHVAVNGGEGFAAGAGSLQPAVAVEAPSIYEAKGPLT</sequence>
<evidence type="ECO:0000313" key="4">
    <source>
        <dbReference type="Proteomes" id="UP001188597"/>
    </source>
</evidence>
<dbReference type="PANTHER" id="PTHR31066">
    <property type="entry name" value="OS05G0427100 PROTEIN-RELATED"/>
    <property type="match status" value="1"/>
</dbReference>
<dbReference type="CDD" id="cd06410">
    <property type="entry name" value="PB1_UP2"/>
    <property type="match status" value="1"/>
</dbReference>
<dbReference type="Gene3D" id="3.10.20.90">
    <property type="entry name" value="Phosphatidylinositol 3-kinase Catalytic Subunit, Chain A, domain 1"/>
    <property type="match status" value="1"/>
</dbReference>
<evidence type="ECO:0000313" key="3">
    <source>
        <dbReference type="EMBL" id="KAK3012611.1"/>
    </source>
</evidence>
<protein>
    <recommendedName>
        <fullName evidence="2">PB1 domain-containing protein</fullName>
    </recommendedName>
</protein>
<dbReference type="InterPro" id="IPR053198">
    <property type="entry name" value="Gynoecium_Dev_Regulator"/>
</dbReference>
<name>A0AA88VNU3_9ASTE</name>
<proteinExistence type="predicted"/>
<accession>A0AA88VNU3</accession>
<dbReference type="SUPFAM" id="SSF54277">
    <property type="entry name" value="CAD &amp; PB1 domains"/>
    <property type="match status" value="1"/>
</dbReference>
<dbReference type="AlphaFoldDB" id="A0AA88VNU3"/>
<organism evidence="3 4">
    <name type="scientific">Escallonia herrerae</name>
    <dbReference type="NCBI Taxonomy" id="1293975"/>
    <lineage>
        <taxon>Eukaryota</taxon>
        <taxon>Viridiplantae</taxon>
        <taxon>Streptophyta</taxon>
        <taxon>Embryophyta</taxon>
        <taxon>Tracheophyta</taxon>
        <taxon>Spermatophyta</taxon>
        <taxon>Magnoliopsida</taxon>
        <taxon>eudicotyledons</taxon>
        <taxon>Gunneridae</taxon>
        <taxon>Pentapetalae</taxon>
        <taxon>asterids</taxon>
        <taxon>campanulids</taxon>
        <taxon>Escalloniales</taxon>
        <taxon>Escalloniaceae</taxon>
        <taxon>Escallonia</taxon>
    </lineage>
</organism>
<dbReference type="Proteomes" id="UP001188597">
    <property type="component" value="Unassembled WGS sequence"/>
</dbReference>
<keyword evidence="4" id="KW-1185">Reference proteome</keyword>
<feature type="region of interest" description="Disordered" evidence="1">
    <location>
        <begin position="116"/>
        <end position="144"/>
    </location>
</feature>
<reference evidence="3" key="1">
    <citation type="submission" date="2022-12" db="EMBL/GenBank/DDBJ databases">
        <title>Draft genome assemblies for two species of Escallonia (Escalloniales).</title>
        <authorList>
            <person name="Chanderbali A."/>
            <person name="Dervinis C."/>
            <person name="Anghel I."/>
            <person name="Soltis D."/>
            <person name="Soltis P."/>
            <person name="Zapata F."/>
        </authorList>
    </citation>
    <scope>NUCLEOTIDE SEQUENCE</scope>
    <source>
        <strain evidence="3">UCBG64.0493</strain>
        <tissue evidence="3">Leaf</tissue>
    </source>
</reference>
<evidence type="ECO:0000256" key="1">
    <source>
        <dbReference type="SAM" id="MobiDB-lite"/>
    </source>
</evidence>
<feature type="compositionally biased region" description="Basic and acidic residues" evidence="1">
    <location>
        <begin position="123"/>
        <end position="137"/>
    </location>
</feature>
<dbReference type="SMART" id="SM00666">
    <property type="entry name" value="PB1"/>
    <property type="match status" value="1"/>
</dbReference>
<dbReference type="InterPro" id="IPR000270">
    <property type="entry name" value="PB1_dom"/>
</dbReference>
<gene>
    <name evidence="3" type="ORF">RJ639_009611</name>
</gene>
<dbReference type="EMBL" id="JAVXUP010001366">
    <property type="protein sequence ID" value="KAK3012611.1"/>
    <property type="molecule type" value="Genomic_DNA"/>
</dbReference>
<dbReference type="Pfam" id="PF00564">
    <property type="entry name" value="PB1"/>
    <property type="match status" value="1"/>
</dbReference>
<feature type="domain" description="PB1" evidence="2">
    <location>
        <begin position="21"/>
        <end position="112"/>
    </location>
</feature>
<comment type="caution">
    <text evidence="3">The sequence shown here is derived from an EMBL/GenBank/DDBJ whole genome shotgun (WGS) entry which is preliminary data.</text>
</comment>
<evidence type="ECO:0000259" key="2">
    <source>
        <dbReference type="SMART" id="SM00666"/>
    </source>
</evidence>
<dbReference type="PANTHER" id="PTHR31066:SF60">
    <property type="entry name" value="PB1 DOMAIN-CONTAINING PROTEIN"/>
    <property type="match status" value="1"/>
</dbReference>